<evidence type="ECO:0000313" key="2">
    <source>
        <dbReference type="EMBL" id="AVK96371.1"/>
    </source>
</evidence>
<dbReference type="RefSeq" id="WP_080653272.1">
    <property type="nucleotide sequence ID" value="NZ_BJNS01000013.1"/>
</dbReference>
<feature type="domain" description="DOD-type homing endonuclease" evidence="1">
    <location>
        <begin position="93"/>
        <end position="233"/>
    </location>
</feature>
<dbReference type="PROSITE" id="PS50819">
    <property type="entry name" value="INTEIN_ENDONUCLEASE"/>
    <property type="match status" value="1"/>
</dbReference>
<dbReference type="Pfam" id="PF14528">
    <property type="entry name" value="LAGLIDADG_3"/>
    <property type="match status" value="2"/>
</dbReference>
<dbReference type="EMBL" id="UFSZ01000001">
    <property type="protein sequence ID" value="SUV17842.1"/>
    <property type="molecule type" value="Genomic_DNA"/>
</dbReference>
<dbReference type="GO" id="GO:0016539">
    <property type="term" value="P:intein-mediated protein splicing"/>
    <property type="evidence" value="ECO:0007669"/>
    <property type="project" value="InterPro"/>
</dbReference>
<dbReference type="Proteomes" id="UP000238825">
    <property type="component" value="Chromosome"/>
</dbReference>
<evidence type="ECO:0000313" key="3">
    <source>
        <dbReference type="EMBL" id="SUV17842.1"/>
    </source>
</evidence>
<dbReference type="Proteomes" id="UP000255295">
    <property type="component" value="Unassembled WGS sequence"/>
</dbReference>
<dbReference type="InterPro" id="IPR027434">
    <property type="entry name" value="Homing_endonucl"/>
</dbReference>
<reference evidence="2 4" key="1">
    <citation type="submission" date="2017-03" db="EMBL/GenBank/DDBJ databases">
        <title>The whole genome sequencing and assembly of Lysinibacillus sphaericus DSM 28T strain.</title>
        <authorList>
            <person name="Lee Y.-J."/>
            <person name="Yi H."/>
            <person name="Bahn Y.-S."/>
            <person name="Kim J.F."/>
            <person name="Lee D.-W."/>
        </authorList>
    </citation>
    <scope>NUCLEOTIDE SEQUENCE [LARGE SCALE GENOMIC DNA]</scope>
    <source>
        <strain evidence="2 4">DSM 28</strain>
    </source>
</reference>
<accession>A0A2S0JZ61</accession>
<evidence type="ECO:0000313" key="4">
    <source>
        <dbReference type="Proteomes" id="UP000238825"/>
    </source>
</evidence>
<sequence>MEEVNRNVRRRPYEARDKERLIKKIIELHEDGMSQVDIAKMLSIGRGTILRWNKELELFKPRTPGEAGKLKNKKYHYNENYFKQVDTANKAYLVGYITGDGTIFDRGTSKRLVLSLAEQDRQLLEDIAKELYMLNAIKFRRRRASNEQNKYALTINSTEMCNDLIQLGITPRKTGFERWVNFGREDLQWAYLRGFFDADGHISSRGRLGFTGNSQMLLSLLQFLHDNQLALSVHKLYPKQGCVDLYITRKDDVKKIAQQLYKFGSIQLNRKYEKIKSFFDDIV</sequence>
<evidence type="ECO:0000259" key="1">
    <source>
        <dbReference type="PROSITE" id="PS50819"/>
    </source>
</evidence>
<dbReference type="InterPro" id="IPR004860">
    <property type="entry name" value="LAGLIDADG_dom"/>
</dbReference>
<dbReference type="Gene3D" id="3.10.28.10">
    <property type="entry name" value="Homing endonucleases"/>
    <property type="match status" value="1"/>
</dbReference>
<dbReference type="InterPro" id="IPR006142">
    <property type="entry name" value="INTEIN"/>
</dbReference>
<organism evidence="2 4">
    <name type="scientific">Lysinibacillus sphaericus</name>
    <name type="common">Bacillus sphaericus</name>
    <dbReference type="NCBI Taxonomy" id="1421"/>
    <lineage>
        <taxon>Bacteria</taxon>
        <taxon>Bacillati</taxon>
        <taxon>Bacillota</taxon>
        <taxon>Bacilli</taxon>
        <taxon>Bacillales</taxon>
        <taxon>Bacillaceae</taxon>
        <taxon>Lysinibacillus</taxon>
    </lineage>
</organism>
<name>A0A2S0JZ61_LYSSH</name>
<dbReference type="SUPFAM" id="SSF46689">
    <property type="entry name" value="Homeodomain-like"/>
    <property type="match status" value="1"/>
</dbReference>
<dbReference type="AlphaFoldDB" id="A0A2S0JZ61"/>
<dbReference type="PRINTS" id="PR00379">
    <property type="entry name" value="INTEIN"/>
</dbReference>
<dbReference type="SUPFAM" id="SSF55608">
    <property type="entry name" value="Homing endonucleases"/>
    <property type="match status" value="2"/>
</dbReference>
<evidence type="ECO:0000313" key="5">
    <source>
        <dbReference type="Proteomes" id="UP000255295"/>
    </source>
</evidence>
<dbReference type="Gene3D" id="1.10.10.60">
    <property type="entry name" value="Homeodomain-like"/>
    <property type="match status" value="1"/>
</dbReference>
<dbReference type="GeneID" id="48276329"/>
<dbReference type="InterPro" id="IPR004042">
    <property type="entry name" value="Intein_endonuc_central"/>
</dbReference>
<dbReference type="InterPro" id="IPR009057">
    <property type="entry name" value="Homeodomain-like_sf"/>
</dbReference>
<dbReference type="GO" id="GO:0004519">
    <property type="term" value="F:endonuclease activity"/>
    <property type="evidence" value="ECO:0007669"/>
    <property type="project" value="InterPro"/>
</dbReference>
<protein>
    <submittedName>
        <fullName evidence="3">Intein-containing protein</fullName>
    </submittedName>
</protein>
<proteinExistence type="predicted"/>
<reference evidence="3 5" key="2">
    <citation type="submission" date="2018-06" db="EMBL/GenBank/DDBJ databases">
        <authorList>
            <consortium name="Pathogen Informatics"/>
            <person name="Doyle S."/>
        </authorList>
    </citation>
    <scope>NUCLEOTIDE SEQUENCE [LARGE SCALE GENOMIC DNA]</scope>
    <source>
        <strain evidence="3 5">NCTC10338</strain>
    </source>
</reference>
<dbReference type="EMBL" id="CP019980">
    <property type="protein sequence ID" value="AVK96371.1"/>
    <property type="molecule type" value="Genomic_DNA"/>
</dbReference>
<gene>
    <name evidence="2" type="ORF">LS41612_08960</name>
    <name evidence="3" type="ORF">NCTC10338_02953</name>
</gene>